<evidence type="ECO:0000313" key="3">
    <source>
        <dbReference type="Proteomes" id="UP000319516"/>
    </source>
</evidence>
<dbReference type="SUPFAM" id="SSF102114">
    <property type="entry name" value="Radical SAM enzymes"/>
    <property type="match status" value="1"/>
</dbReference>
<dbReference type="Proteomes" id="UP000319516">
    <property type="component" value="Unassembled WGS sequence"/>
</dbReference>
<evidence type="ECO:0000256" key="1">
    <source>
        <dbReference type="ARBA" id="ARBA00022485"/>
    </source>
</evidence>
<dbReference type="GO" id="GO:0051539">
    <property type="term" value="F:4 iron, 4 sulfur cluster binding"/>
    <property type="evidence" value="ECO:0007669"/>
    <property type="project" value="UniProtKB-KW"/>
</dbReference>
<dbReference type="InterPro" id="IPR003739">
    <property type="entry name" value="Lys_aminomutase/Glu_NH3_mut"/>
</dbReference>
<sequence length="553" mass="61918">MGVGDGVGEVTGTVCLTGVCAPQGRCDRAPARPLAEPTSGIRPVNDALDRRIYGAYVLSPENVRSIIGMSAMEQPYQYQQQPLVEPDWTRFPGWREVTAEEWADVQWQRAHCVKNIKQLRELMGDLLTEDFYADLERDQLERATMSMLVPPQMVNTMVSEMTWADGRMPAAGEEFTAAFLADPVRRYMLPVFSDRRTDWPSHPYAARDSLHEHDMWVAEGLTHRYPTKVLAELLPTCPQYCGHCTRMDLVGNSTPTVTKLKLAGKPMDRHEAMLDYLRRTPTVRDVVVSGGDVANMPWKNLEAFLDKLLEVENIRDIRLATKALMGLPQHWLAPDTVEGVARVSATARSRGVGLAIHTHVNNAQSVTPLVAQASRAMLDAGIRDVRNQGVLMRGVNSTSADLLDLCFALADGASITPYYFYMCDMIPFAEHWRLSLSEAQHLQHSIMGYLPGFATPRIVCDVPFVGKRWVHQVDKYDVERGISYWRKNYRTSIEGEDVDVTSAEYVYYDPIYTLPQSGQDWWRQHSAADAEAAHDAATAAAKSSRDASLAQLS</sequence>
<accession>A0A542YSY8</accession>
<organism evidence="2 3">
    <name type="scientific">Ornithinicoccus hortensis</name>
    <dbReference type="NCBI Taxonomy" id="82346"/>
    <lineage>
        <taxon>Bacteria</taxon>
        <taxon>Bacillati</taxon>
        <taxon>Actinomycetota</taxon>
        <taxon>Actinomycetes</taxon>
        <taxon>Micrococcales</taxon>
        <taxon>Intrasporangiaceae</taxon>
        <taxon>Ornithinicoccus</taxon>
    </lineage>
</organism>
<evidence type="ECO:0000313" key="2">
    <source>
        <dbReference type="EMBL" id="TQL51215.1"/>
    </source>
</evidence>
<name>A0A542YSY8_9MICO</name>
<dbReference type="InterPro" id="IPR013785">
    <property type="entry name" value="Aldolase_TIM"/>
</dbReference>
<dbReference type="AlphaFoldDB" id="A0A542YSY8"/>
<dbReference type="PANTHER" id="PTHR30538">
    <property type="entry name" value="LYSINE 2,3-AMINOMUTASE-RELATED"/>
    <property type="match status" value="1"/>
</dbReference>
<dbReference type="EMBL" id="VFOP01000001">
    <property type="protein sequence ID" value="TQL51215.1"/>
    <property type="molecule type" value="Genomic_DNA"/>
</dbReference>
<reference evidence="2 3" key="1">
    <citation type="submission" date="2019-06" db="EMBL/GenBank/DDBJ databases">
        <title>Sequencing the genomes of 1000 actinobacteria strains.</title>
        <authorList>
            <person name="Klenk H.-P."/>
        </authorList>
    </citation>
    <scope>NUCLEOTIDE SEQUENCE [LARGE SCALE GENOMIC DNA]</scope>
    <source>
        <strain evidence="2 3">DSM 12335</strain>
    </source>
</reference>
<dbReference type="Gene3D" id="3.20.20.70">
    <property type="entry name" value="Aldolase class I"/>
    <property type="match status" value="1"/>
</dbReference>
<dbReference type="PANTHER" id="PTHR30538:SF0">
    <property type="entry name" value="L-LYSINE 2,3-AMINOMUTASE AQ_1632-RELATED"/>
    <property type="match status" value="1"/>
</dbReference>
<keyword evidence="1" id="KW-0408">Iron</keyword>
<keyword evidence="3" id="KW-1185">Reference proteome</keyword>
<keyword evidence="1" id="KW-0004">4Fe-4S</keyword>
<comment type="caution">
    <text evidence="2">The sequence shown here is derived from an EMBL/GenBank/DDBJ whole genome shotgun (WGS) entry which is preliminary data.</text>
</comment>
<dbReference type="Gene3D" id="6.10.140.1170">
    <property type="match status" value="1"/>
</dbReference>
<keyword evidence="1" id="KW-0411">Iron-sulfur</keyword>
<gene>
    <name evidence="2" type="ORF">FB467_2353</name>
</gene>
<dbReference type="InterPro" id="IPR058240">
    <property type="entry name" value="rSAM_sf"/>
</dbReference>
<keyword evidence="1" id="KW-0479">Metal-binding</keyword>
<protein>
    <submittedName>
        <fullName evidence="2">L-lysine 2,3-aminomutase</fullName>
    </submittedName>
</protein>
<proteinExistence type="predicted"/>